<dbReference type="PROSITE" id="PS51257">
    <property type="entry name" value="PROKAR_LIPOPROTEIN"/>
    <property type="match status" value="1"/>
</dbReference>
<sequence>MKIIQYKNCYLLLLILVTLSCKKFLSIDPPIDRIVASEVFSNTETATAAVRGIYAKMMSENGFASGSSSSVTLLSGRSADEFSNYYTLSDFPKQFSENNLLSTNSSLQSGLWKDPYQIIYGANSVLESLNKSVQLSINTKQQLGGEAKFIRALCYFYLTNLFGNVPLILSSDYRLSSTASASNPQDIYVQVIKDLLEARDQLADNYPTADRTRANKWAATALLARVYLFNKDWVNAEKYSNELIAKTDLYDLIQDDLNKVFLSNSKEAILQFFVPQILGVNTNEGKIFILRQAPGSSTEVVMSENLFNAFEPGDKRKTNWIGTFTSGTFFWHYPYKYKVKAGSSPLTEFSMVLRVAEQYLIRAEARAQQNKISGLNSAESDVNLIRGRAGLTGVTGTTQAAMLLSIEKERRMELFSEWGHRWLDLKRTNRADAILAPLKGQNWQSTDQLYPIPYSELVNNKNLKQNPGYN</sequence>
<feature type="domain" description="RagB/SusD" evidence="6">
    <location>
        <begin position="331"/>
        <end position="469"/>
    </location>
</feature>
<evidence type="ECO:0000259" key="7">
    <source>
        <dbReference type="Pfam" id="PF14322"/>
    </source>
</evidence>
<dbReference type="GO" id="GO:0009279">
    <property type="term" value="C:cell outer membrane"/>
    <property type="evidence" value="ECO:0007669"/>
    <property type="project" value="UniProtKB-SubCell"/>
</dbReference>
<dbReference type="InterPro" id="IPR033985">
    <property type="entry name" value="SusD-like_N"/>
</dbReference>
<dbReference type="Gene3D" id="1.25.40.390">
    <property type="match status" value="1"/>
</dbReference>
<evidence type="ECO:0000256" key="1">
    <source>
        <dbReference type="ARBA" id="ARBA00004442"/>
    </source>
</evidence>
<dbReference type="AlphaFoldDB" id="A0AAJ5WEY4"/>
<comment type="subcellular location">
    <subcellularLocation>
        <location evidence="1">Cell outer membrane</location>
    </subcellularLocation>
</comment>
<dbReference type="Pfam" id="PF14322">
    <property type="entry name" value="SusD-like_3"/>
    <property type="match status" value="1"/>
</dbReference>
<accession>A0AAJ5WEY4</accession>
<evidence type="ECO:0000256" key="4">
    <source>
        <dbReference type="ARBA" id="ARBA00023136"/>
    </source>
</evidence>
<evidence type="ECO:0000256" key="5">
    <source>
        <dbReference type="ARBA" id="ARBA00023237"/>
    </source>
</evidence>
<evidence type="ECO:0000313" key="9">
    <source>
        <dbReference type="Proteomes" id="UP001214530"/>
    </source>
</evidence>
<dbReference type="EMBL" id="CP119313">
    <property type="protein sequence ID" value="WEK21342.1"/>
    <property type="molecule type" value="Genomic_DNA"/>
</dbReference>
<evidence type="ECO:0000256" key="3">
    <source>
        <dbReference type="ARBA" id="ARBA00022729"/>
    </source>
</evidence>
<dbReference type="InterPro" id="IPR012944">
    <property type="entry name" value="SusD_RagB_dom"/>
</dbReference>
<comment type="similarity">
    <text evidence="2">Belongs to the SusD family.</text>
</comment>
<evidence type="ECO:0000313" key="8">
    <source>
        <dbReference type="EMBL" id="WEK21342.1"/>
    </source>
</evidence>
<name>A0AAJ5WEY4_9SPHI</name>
<keyword evidence="5" id="KW-0998">Cell outer membrane</keyword>
<dbReference type="SUPFAM" id="SSF48452">
    <property type="entry name" value="TPR-like"/>
    <property type="match status" value="1"/>
</dbReference>
<dbReference type="InterPro" id="IPR011990">
    <property type="entry name" value="TPR-like_helical_dom_sf"/>
</dbReference>
<organism evidence="8 9">
    <name type="scientific">Candidatus Pedobacter colombiensis</name>
    <dbReference type="NCBI Taxonomy" id="3121371"/>
    <lineage>
        <taxon>Bacteria</taxon>
        <taxon>Pseudomonadati</taxon>
        <taxon>Bacteroidota</taxon>
        <taxon>Sphingobacteriia</taxon>
        <taxon>Sphingobacteriales</taxon>
        <taxon>Sphingobacteriaceae</taxon>
        <taxon>Pedobacter</taxon>
    </lineage>
</organism>
<dbReference type="CDD" id="cd08977">
    <property type="entry name" value="SusD"/>
    <property type="match status" value="1"/>
</dbReference>
<feature type="domain" description="SusD-like N-terminal" evidence="7">
    <location>
        <begin position="98"/>
        <end position="228"/>
    </location>
</feature>
<dbReference type="Proteomes" id="UP001214530">
    <property type="component" value="Chromosome"/>
</dbReference>
<keyword evidence="3" id="KW-0732">Signal</keyword>
<evidence type="ECO:0000259" key="6">
    <source>
        <dbReference type="Pfam" id="PF07980"/>
    </source>
</evidence>
<keyword evidence="4" id="KW-0472">Membrane</keyword>
<gene>
    <name evidence="8" type="ORF">P0Y49_09330</name>
</gene>
<evidence type="ECO:0000256" key="2">
    <source>
        <dbReference type="ARBA" id="ARBA00006275"/>
    </source>
</evidence>
<reference evidence="8" key="1">
    <citation type="submission" date="2023-03" db="EMBL/GenBank/DDBJ databases">
        <title>Andean soil-derived lignocellulolytic bacterial consortium as a source of novel taxa and putative plastic-active enzymes.</title>
        <authorList>
            <person name="Diaz-Garcia L."/>
            <person name="Chuvochina M."/>
            <person name="Feuerriegel G."/>
            <person name="Bunk B."/>
            <person name="Sproer C."/>
            <person name="Streit W.R."/>
            <person name="Rodriguez L.M."/>
            <person name="Overmann J."/>
            <person name="Jimenez D.J."/>
        </authorList>
    </citation>
    <scope>NUCLEOTIDE SEQUENCE</scope>
    <source>
        <strain evidence="8">MAG 3858</strain>
    </source>
</reference>
<proteinExistence type="inferred from homology"/>
<dbReference type="Pfam" id="PF07980">
    <property type="entry name" value="SusD_RagB"/>
    <property type="match status" value="1"/>
</dbReference>
<protein>
    <submittedName>
        <fullName evidence="8">RagB/SusD family nutrient uptake outer membrane protein</fullName>
    </submittedName>
</protein>